<evidence type="ECO:0000313" key="1">
    <source>
        <dbReference type="EMBL" id="AIC16814.1"/>
    </source>
</evidence>
<sequence>MPRYLQLTNEQVTLDSWVTARLRDRLRRASIIATRTGKPVVLYRHTIEEMDQSAEEEIATVNEQYVVVQVITHGGFIPPNFQQQYVFTFEQFPDYIMKRSNELLALCLDSLDQEIVD</sequence>
<accession>A0A060HJU8</accession>
<dbReference type="AlphaFoldDB" id="A0A060HJU8"/>
<proteinExistence type="predicted"/>
<dbReference type="HOGENOM" id="CLU_2177768_0_0_2"/>
<keyword evidence="2" id="KW-1185">Reference proteome</keyword>
<protein>
    <submittedName>
        <fullName evidence="1">Uncharacterized protein</fullName>
    </submittedName>
</protein>
<name>A0A060HJU8_9ARCH</name>
<dbReference type="EMBL" id="CP007536">
    <property type="protein sequence ID" value="AIC16814.1"/>
    <property type="molecule type" value="Genomic_DNA"/>
</dbReference>
<reference evidence="1 2" key="1">
    <citation type="journal article" date="2014" name="Int. J. Syst. Evol. Microbiol.">
        <title>Nitrososphaera viennensis gen. nov., sp. nov., an aerobic and mesophilic, ammonia-oxidizing archaeon from soil and a member of the archaeal phylum Thaumarchaeota.</title>
        <authorList>
            <person name="Stieglmeier M."/>
            <person name="Klingl A."/>
            <person name="Alves R.J."/>
            <person name="Rittmann S.K."/>
            <person name="Melcher M."/>
            <person name="Leisch N."/>
            <person name="Schleper C."/>
        </authorList>
    </citation>
    <scope>NUCLEOTIDE SEQUENCE [LARGE SCALE GENOMIC DNA]</scope>
    <source>
        <strain evidence="1">EN76</strain>
    </source>
</reference>
<dbReference type="Proteomes" id="UP000027093">
    <property type="component" value="Chromosome"/>
</dbReference>
<dbReference type="KEGG" id="nvn:NVIE_025440"/>
<gene>
    <name evidence="1" type="ORF">NVIE_025440</name>
</gene>
<organism evidence="1 2">
    <name type="scientific">Nitrososphaera viennensis EN76</name>
    <dbReference type="NCBI Taxonomy" id="926571"/>
    <lineage>
        <taxon>Archaea</taxon>
        <taxon>Nitrososphaerota</taxon>
        <taxon>Nitrososphaeria</taxon>
        <taxon>Nitrososphaerales</taxon>
        <taxon>Nitrososphaeraceae</taxon>
        <taxon>Nitrososphaera</taxon>
    </lineage>
</organism>
<evidence type="ECO:0000313" key="2">
    <source>
        <dbReference type="Proteomes" id="UP000027093"/>
    </source>
</evidence>